<sequence length="195" mass="21764">MAFIESFTNSKLIDNLDINSLNMALTENLNKLPEENLNIIKINCIDNREENDNNNSLNDKNDKSPKESIDKNNNNNGNSNNNINNGDIISKNNTINEKEKSNVDCILPLSTSTTTVINPVTNFMDDIPIEKLLNEIPMGNLINDLSLDNLHDFSIDKLNLNTIDNSLNKMQDILKNNNVNSTDTDAAVSSKSDKI</sequence>
<organism evidence="2 3">
    <name type="scientific">Anaeromyces robustus</name>
    <dbReference type="NCBI Taxonomy" id="1754192"/>
    <lineage>
        <taxon>Eukaryota</taxon>
        <taxon>Fungi</taxon>
        <taxon>Fungi incertae sedis</taxon>
        <taxon>Chytridiomycota</taxon>
        <taxon>Chytridiomycota incertae sedis</taxon>
        <taxon>Neocallimastigomycetes</taxon>
        <taxon>Neocallimastigales</taxon>
        <taxon>Neocallimastigaceae</taxon>
        <taxon>Anaeromyces</taxon>
    </lineage>
</organism>
<feature type="compositionally biased region" description="Basic and acidic residues" evidence="1">
    <location>
        <begin position="59"/>
        <end position="70"/>
    </location>
</feature>
<reference evidence="2 3" key="1">
    <citation type="submission" date="2016-08" db="EMBL/GenBank/DDBJ databases">
        <title>A Parts List for Fungal Cellulosomes Revealed by Comparative Genomics.</title>
        <authorList>
            <consortium name="DOE Joint Genome Institute"/>
            <person name="Haitjema C.H."/>
            <person name="Gilmore S.P."/>
            <person name="Henske J.K."/>
            <person name="Solomon K.V."/>
            <person name="De Groot R."/>
            <person name="Kuo A."/>
            <person name="Mondo S.J."/>
            <person name="Salamov A.A."/>
            <person name="Labutti K."/>
            <person name="Zhao Z."/>
            <person name="Chiniquy J."/>
            <person name="Barry K."/>
            <person name="Brewer H.M."/>
            <person name="Purvine S.O."/>
            <person name="Wright A.T."/>
            <person name="Boxma B."/>
            <person name="Van Alen T."/>
            <person name="Hackstein J.H."/>
            <person name="Baker S.E."/>
            <person name="Grigoriev I.V."/>
            <person name="O'Malley M.A."/>
        </authorList>
    </citation>
    <scope>NUCLEOTIDE SEQUENCE [LARGE SCALE GENOMIC DNA]</scope>
    <source>
        <strain evidence="2 3">S4</strain>
    </source>
</reference>
<gene>
    <name evidence="2" type="ORF">BCR32DRAFT_251818</name>
</gene>
<feature type="compositionally biased region" description="Low complexity" evidence="1">
    <location>
        <begin position="71"/>
        <end position="87"/>
    </location>
</feature>
<accession>A0A1Y1VB03</accession>
<name>A0A1Y1VB03_9FUNG</name>
<dbReference type="Proteomes" id="UP000193944">
    <property type="component" value="Unassembled WGS sequence"/>
</dbReference>
<reference evidence="2 3" key="2">
    <citation type="submission" date="2016-08" db="EMBL/GenBank/DDBJ databases">
        <title>Pervasive Adenine N6-methylation of Active Genes in Fungi.</title>
        <authorList>
            <consortium name="DOE Joint Genome Institute"/>
            <person name="Mondo S.J."/>
            <person name="Dannebaum R.O."/>
            <person name="Kuo R.C."/>
            <person name="Labutti K."/>
            <person name="Haridas S."/>
            <person name="Kuo A."/>
            <person name="Salamov A."/>
            <person name="Ahrendt S.R."/>
            <person name="Lipzen A."/>
            <person name="Sullivan W."/>
            <person name="Andreopoulos W.B."/>
            <person name="Clum A."/>
            <person name="Lindquist E."/>
            <person name="Daum C."/>
            <person name="Ramamoorthy G.K."/>
            <person name="Gryganskyi A."/>
            <person name="Culley D."/>
            <person name="Magnuson J.K."/>
            <person name="James T.Y."/>
            <person name="O'Malley M.A."/>
            <person name="Stajich J.E."/>
            <person name="Spatafora J.W."/>
            <person name="Visel A."/>
            <person name="Grigoriev I.V."/>
        </authorList>
    </citation>
    <scope>NUCLEOTIDE SEQUENCE [LARGE SCALE GENOMIC DNA]</scope>
    <source>
        <strain evidence="2 3">S4</strain>
    </source>
</reference>
<evidence type="ECO:0000313" key="2">
    <source>
        <dbReference type="EMBL" id="ORX51534.1"/>
    </source>
</evidence>
<comment type="caution">
    <text evidence="2">The sequence shown here is derived from an EMBL/GenBank/DDBJ whole genome shotgun (WGS) entry which is preliminary data.</text>
</comment>
<evidence type="ECO:0000256" key="1">
    <source>
        <dbReference type="SAM" id="MobiDB-lite"/>
    </source>
</evidence>
<feature type="region of interest" description="Disordered" evidence="1">
    <location>
        <begin position="48"/>
        <end position="87"/>
    </location>
</feature>
<evidence type="ECO:0000313" key="3">
    <source>
        <dbReference type="Proteomes" id="UP000193944"/>
    </source>
</evidence>
<dbReference type="EMBL" id="MCFG01000731">
    <property type="protein sequence ID" value="ORX51534.1"/>
    <property type="molecule type" value="Genomic_DNA"/>
</dbReference>
<protein>
    <submittedName>
        <fullName evidence="2">Uncharacterized protein</fullName>
    </submittedName>
</protein>
<keyword evidence="3" id="KW-1185">Reference proteome</keyword>
<dbReference type="AlphaFoldDB" id="A0A1Y1VB03"/>
<proteinExistence type="predicted"/>